<keyword evidence="8" id="KW-1185">Reference proteome</keyword>
<dbReference type="InterPro" id="IPR009056">
    <property type="entry name" value="Cyt_c-like_dom"/>
</dbReference>
<evidence type="ECO:0000259" key="6">
    <source>
        <dbReference type="PROSITE" id="PS51007"/>
    </source>
</evidence>
<dbReference type="PROSITE" id="PS51007">
    <property type="entry name" value="CYTC"/>
    <property type="match status" value="1"/>
</dbReference>
<dbReference type="GO" id="GO:0009055">
    <property type="term" value="F:electron transfer activity"/>
    <property type="evidence" value="ECO:0007669"/>
    <property type="project" value="InterPro"/>
</dbReference>
<evidence type="ECO:0000256" key="3">
    <source>
        <dbReference type="ARBA" id="ARBA00023004"/>
    </source>
</evidence>
<evidence type="ECO:0000256" key="1">
    <source>
        <dbReference type="ARBA" id="ARBA00022617"/>
    </source>
</evidence>
<proteinExistence type="predicted"/>
<feature type="domain" description="Cytochrome c" evidence="6">
    <location>
        <begin position="1"/>
        <end position="38"/>
    </location>
</feature>
<dbReference type="Gene3D" id="1.10.760.10">
    <property type="entry name" value="Cytochrome c-like domain"/>
    <property type="match status" value="1"/>
</dbReference>
<dbReference type="SUPFAM" id="SSF46626">
    <property type="entry name" value="Cytochrome c"/>
    <property type="match status" value="1"/>
</dbReference>
<keyword evidence="2 4" id="KW-0479">Metal-binding</keyword>
<accession>A0A109UN77</accession>
<reference evidence="7 8" key="2">
    <citation type="submission" date="2016-02" db="EMBL/GenBank/DDBJ databases">
        <authorList>
            <person name="Wen L."/>
            <person name="He K."/>
            <person name="Yang H."/>
        </authorList>
    </citation>
    <scope>NUCLEOTIDE SEQUENCE [LARGE SCALE GENOMIC DNA]</scope>
    <source>
        <strain evidence="7 8">AGD 8-3</strain>
    </source>
</reference>
<sequence>MERGEAVYGSICASCHQVEGQGSPPAFPALAGNEQMLP</sequence>
<evidence type="ECO:0000256" key="4">
    <source>
        <dbReference type="PROSITE-ProRule" id="PRU00433"/>
    </source>
</evidence>
<gene>
    <name evidence="7" type="ORF">LOKO_03380</name>
</gene>
<dbReference type="KEGG" id="hco:LOKO_03380"/>
<name>A0A109UN77_9GAMM</name>
<evidence type="ECO:0000313" key="8">
    <source>
        <dbReference type="Proteomes" id="UP000063387"/>
    </source>
</evidence>
<feature type="region of interest" description="Disordered" evidence="5">
    <location>
        <begin position="19"/>
        <end position="38"/>
    </location>
</feature>
<protein>
    <recommendedName>
        <fullName evidence="6">Cytochrome c domain-containing protein</fullName>
    </recommendedName>
</protein>
<evidence type="ECO:0000256" key="5">
    <source>
        <dbReference type="SAM" id="MobiDB-lite"/>
    </source>
</evidence>
<evidence type="ECO:0000313" key="7">
    <source>
        <dbReference type="EMBL" id="AMD02424.1"/>
    </source>
</evidence>
<dbReference type="Proteomes" id="UP000063387">
    <property type="component" value="Chromosome"/>
</dbReference>
<organism evidence="7 8">
    <name type="scientific">Halomonas chromatireducens</name>
    <dbReference type="NCBI Taxonomy" id="507626"/>
    <lineage>
        <taxon>Bacteria</taxon>
        <taxon>Pseudomonadati</taxon>
        <taxon>Pseudomonadota</taxon>
        <taxon>Gammaproteobacteria</taxon>
        <taxon>Oceanospirillales</taxon>
        <taxon>Halomonadaceae</taxon>
        <taxon>Halomonas</taxon>
    </lineage>
</organism>
<dbReference type="AlphaFoldDB" id="A0A109UN77"/>
<dbReference type="Pfam" id="PF00034">
    <property type="entry name" value="Cytochrom_C"/>
    <property type="match status" value="1"/>
</dbReference>
<dbReference type="GO" id="GO:0020037">
    <property type="term" value="F:heme binding"/>
    <property type="evidence" value="ECO:0007669"/>
    <property type="project" value="InterPro"/>
</dbReference>
<keyword evidence="1 4" id="KW-0349">Heme</keyword>
<dbReference type="GO" id="GO:0046872">
    <property type="term" value="F:metal ion binding"/>
    <property type="evidence" value="ECO:0007669"/>
    <property type="project" value="UniProtKB-KW"/>
</dbReference>
<keyword evidence="3 4" id="KW-0408">Iron</keyword>
<dbReference type="InterPro" id="IPR036909">
    <property type="entry name" value="Cyt_c-like_dom_sf"/>
</dbReference>
<evidence type="ECO:0000256" key="2">
    <source>
        <dbReference type="ARBA" id="ARBA00022723"/>
    </source>
</evidence>
<dbReference type="STRING" id="507626.LOKO_03380"/>
<dbReference type="EMBL" id="CP014226">
    <property type="protein sequence ID" value="AMD02424.1"/>
    <property type="molecule type" value="Genomic_DNA"/>
</dbReference>
<dbReference type="PATRIC" id="fig|507626.3.peg.3382"/>
<reference evidence="7 8" key="1">
    <citation type="journal article" date="2016" name="Genome Announc.">
        <title>Draft Genome Sequence of 'Halomonas chromatireducens' Strain AGD 8-3, a Haloalkaliphilic Chromate- and Selenite-Reducing Gammaproteobacterium.</title>
        <authorList>
            <person name="Sharko F.S."/>
            <person name="Shapovalova A.A."/>
            <person name="Tsygankova S.V."/>
            <person name="Komova A.V."/>
            <person name="Boulygina E.S."/>
            <person name="Teslyuk A.B."/>
            <person name="Gotovtsev P.M."/>
            <person name="Namsaraev Z.B."/>
            <person name="Khijniak T.V."/>
            <person name="Nedoluzhko A.V."/>
            <person name="Vasilov R.G."/>
        </authorList>
    </citation>
    <scope>NUCLEOTIDE SEQUENCE [LARGE SCALE GENOMIC DNA]</scope>
    <source>
        <strain evidence="7 8">AGD 8-3</strain>
    </source>
</reference>